<dbReference type="RefSeq" id="XP_058336914.1">
    <property type="nucleotide sequence ID" value="XM_058492326.1"/>
</dbReference>
<evidence type="ECO:0000256" key="2">
    <source>
        <dbReference type="ARBA" id="ARBA00023242"/>
    </source>
</evidence>
<dbReference type="InterPro" id="IPR016197">
    <property type="entry name" value="Chromo-like_dom_sf"/>
</dbReference>
<evidence type="ECO:0000256" key="1">
    <source>
        <dbReference type="ARBA" id="ARBA00004123"/>
    </source>
</evidence>
<dbReference type="InterPro" id="IPR023780">
    <property type="entry name" value="Chromo_domain"/>
</dbReference>
<proteinExistence type="predicted"/>
<dbReference type="Gene3D" id="2.40.50.40">
    <property type="match status" value="1"/>
</dbReference>
<dbReference type="GeneID" id="83219768"/>
<comment type="caution">
    <text evidence="5">The sequence shown here is derived from an EMBL/GenBank/DDBJ whole genome shotgun (WGS) entry which is preliminary data.</text>
</comment>
<name>A0AAD7URQ1_9FUNG</name>
<protein>
    <recommendedName>
        <fullName evidence="4">Chromo domain-containing protein</fullName>
    </recommendedName>
</protein>
<dbReference type="CDD" id="cd00024">
    <property type="entry name" value="CD_CSD"/>
    <property type="match status" value="1"/>
</dbReference>
<dbReference type="PANTHER" id="PTHR22812">
    <property type="entry name" value="CHROMOBOX PROTEIN"/>
    <property type="match status" value="1"/>
</dbReference>
<organism evidence="5 6">
    <name type="scientific">Lichtheimia ornata</name>
    <dbReference type="NCBI Taxonomy" id="688661"/>
    <lineage>
        <taxon>Eukaryota</taxon>
        <taxon>Fungi</taxon>
        <taxon>Fungi incertae sedis</taxon>
        <taxon>Mucoromycota</taxon>
        <taxon>Mucoromycotina</taxon>
        <taxon>Mucoromycetes</taxon>
        <taxon>Mucorales</taxon>
        <taxon>Lichtheimiaceae</taxon>
        <taxon>Lichtheimia</taxon>
    </lineage>
</organism>
<dbReference type="SMART" id="SM00298">
    <property type="entry name" value="CHROMO"/>
    <property type="match status" value="1"/>
</dbReference>
<dbReference type="AlphaFoldDB" id="A0AAD7URQ1"/>
<accession>A0AAD7URQ1</accession>
<dbReference type="EMBL" id="JARTCD010000125">
    <property type="protein sequence ID" value="KAJ8652000.1"/>
    <property type="molecule type" value="Genomic_DNA"/>
</dbReference>
<dbReference type="InterPro" id="IPR051219">
    <property type="entry name" value="Heterochromatin_chromo-domain"/>
</dbReference>
<gene>
    <name evidence="5" type="ORF">O0I10_012395</name>
</gene>
<evidence type="ECO:0000313" key="6">
    <source>
        <dbReference type="Proteomes" id="UP001234581"/>
    </source>
</evidence>
<evidence type="ECO:0000256" key="3">
    <source>
        <dbReference type="SAM" id="MobiDB-lite"/>
    </source>
</evidence>
<dbReference type="SUPFAM" id="SSF54160">
    <property type="entry name" value="Chromo domain-like"/>
    <property type="match status" value="1"/>
</dbReference>
<feature type="region of interest" description="Disordered" evidence="3">
    <location>
        <begin position="94"/>
        <end position="123"/>
    </location>
</feature>
<evidence type="ECO:0000313" key="5">
    <source>
        <dbReference type="EMBL" id="KAJ8652000.1"/>
    </source>
</evidence>
<comment type="subcellular location">
    <subcellularLocation>
        <location evidence="1">Nucleus</location>
    </subcellularLocation>
</comment>
<keyword evidence="2" id="KW-0539">Nucleus</keyword>
<evidence type="ECO:0000259" key="4">
    <source>
        <dbReference type="PROSITE" id="PS50013"/>
    </source>
</evidence>
<dbReference type="Pfam" id="PF00385">
    <property type="entry name" value="Chromo"/>
    <property type="match status" value="1"/>
</dbReference>
<dbReference type="PROSITE" id="PS50013">
    <property type="entry name" value="CHROMO_2"/>
    <property type="match status" value="1"/>
</dbReference>
<dbReference type="Proteomes" id="UP001234581">
    <property type="component" value="Unassembled WGS sequence"/>
</dbReference>
<dbReference type="GO" id="GO:0005634">
    <property type="term" value="C:nucleus"/>
    <property type="evidence" value="ECO:0007669"/>
    <property type="project" value="UniProtKB-SubCell"/>
</dbReference>
<feature type="compositionally biased region" description="Basic residues" evidence="3">
    <location>
        <begin position="101"/>
        <end position="110"/>
    </location>
</feature>
<keyword evidence="6" id="KW-1185">Reference proteome</keyword>
<dbReference type="InterPro" id="IPR000953">
    <property type="entry name" value="Chromo/chromo_shadow_dom"/>
</dbReference>
<reference evidence="5 6" key="1">
    <citation type="submission" date="2023-03" db="EMBL/GenBank/DDBJ databases">
        <title>Genome sequence of Lichtheimia ornata CBS 291.66.</title>
        <authorList>
            <person name="Mohabir J.T."/>
            <person name="Shea T.P."/>
            <person name="Kurbessoian T."/>
            <person name="Berby B."/>
            <person name="Fontaine J."/>
            <person name="Livny J."/>
            <person name="Gnirke A."/>
            <person name="Stajich J.E."/>
            <person name="Cuomo C.A."/>
        </authorList>
    </citation>
    <scope>NUCLEOTIDE SEQUENCE [LARGE SCALE GENOMIC DNA]</scope>
    <source>
        <strain evidence="5">CBS 291.66</strain>
    </source>
</reference>
<feature type="domain" description="Chromo" evidence="4">
    <location>
        <begin position="32"/>
        <end position="82"/>
    </location>
</feature>
<sequence>MDEQGELLPIDIPPSQLKLISQDEIMPADDVYEVDFIAAHKKEPHGSYLYKVRWKGYTAEDDTWEPYDHFNSTEVITSYWERLGVDCPHDTNQTTLLNSTSKRKRKHVHQVHNTTRTSKRRRQ</sequence>